<evidence type="ECO:0000256" key="5">
    <source>
        <dbReference type="ARBA" id="ARBA00023211"/>
    </source>
</evidence>
<keyword evidence="5" id="KW-0464">Manganese</keyword>
<evidence type="ECO:0000313" key="7">
    <source>
        <dbReference type="EMBL" id="EJF83663.1"/>
    </source>
</evidence>
<reference evidence="7 8" key="1">
    <citation type="submission" date="2012-03" db="EMBL/GenBank/DDBJ databases">
        <title>The Genome Sequence of Bartonella rattimassiliensis 15908.</title>
        <authorList>
            <consortium name="The Broad Institute Genome Sequencing Platform"/>
            <consortium name="The Broad Institute Genome Sequencing Center for Infectious Disease"/>
            <person name="Feldgarden M."/>
            <person name="Kirby J."/>
            <person name="Kosoy M."/>
            <person name="Birtles R."/>
            <person name="Probert W.S."/>
            <person name="Chiaraviglio L."/>
            <person name="Young S.K."/>
            <person name="Zeng Q."/>
            <person name="Gargeya S."/>
            <person name="Fitzgerald M."/>
            <person name="Haas B."/>
            <person name="Abouelleil A."/>
            <person name="Alvarado L."/>
            <person name="Arachchi H.M."/>
            <person name="Berlin A."/>
            <person name="Chapman S.B."/>
            <person name="Gearin G."/>
            <person name="Goldberg J."/>
            <person name="Griggs A."/>
            <person name="Gujja S."/>
            <person name="Hansen M."/>
            <person name="Heiman D."/>
            <person name="Howarth C."/>
            <person name="Larimer J."/>
            <person name="Lui A."/>
            <person name="MacDonald P.J.P."/>
            <person name="McCowen C."/>
            <person name="Montmayeur A."/>
            <person name="Murphy C."/>
            <person name="Neiman D."/>
            <person name="Pearson M."/>
            <person name="Priest M."/>
            <person name="Roberts A."/>
            <person name="Saif S."/>
            <person name="Shea T."/>
            <person name="Sisk P."/>
            <person name="Stolte C."/>
            <person name="Sykes S."/>
            <person name="Wortman J."/>
            <person name="Nusbaum C."/>
            <person name="Birren B."/>
        </authorList>
    </citation>
    <scope>NUCLEOTIDE SEQUENCE [LARGE SCALE GENOMIC DNA]</scope>
    <source>
        <strain evidence="7 8">15908</strain>
    </source>
</reference>
<dbReference type="SUPFAM" id="SSF53187">
    <property type="entry name" value="Zn-dependent exopeptidases"/>
    <property type="match status" value="1"/>
</dbReference>
<comment type="caution">
    <text evidence="7">The sequence shown here is derived from an EMBL/GenBank/DDBJ whole genome shotgun (WGS) entry which is preliminary data.</text>
</comment>
<dbReference type="InterPro" id="IPR000819">
    <property type="entry name" value="Peptidase_M17_C"/>
</dbReference>
<dbReference type="InterPro" id="IPR048816">
    <property type="entry name" value="Peptidase_M17_N_1"/>
</dbReference>
<evidence type="ECO:0000313" key="8">
    <source>
        <dbReference type="Proteomes" id="UP000001077"/>
    </source>
</evidence>
<dbReference type="STRING" id="1094556.MCY_01247"/>
<keyword evidence="3" id="KW-0645">Protease</keyword>
<comment type="similarity">
    <text evidence="1">Belongs to the peptidase M17 family.</text>
</comment>
<dbReference type="GO" id="GO:0005737">
    <property type="term" value="C:cytoplasm"/>
    <property type="evidence" value="ECO:0007669"/>
    <property type="project" value="InterPro"/>
</dbReference>
<dbReference type="GO" id="GO:0070006">
    <property type="term" value="F:metalloaminopeptidase activity"/>
    <property type="evidence" value="ECO:0007669"/>
    <property type="project" value="InterPro"/>
</dbReference>
<organism evidence="7 8">
    <name type="scientific">Bartonella rattimassiliensis 15908</name>
    <dbReference type="NCBI Taxonomy" id="1094556"/>
    <lineage>
        <taxon>Bacteria</taxon>
        <taxon>Pseudomonadati</taxon>
        <taxon>Pseudomonadota</taxon>
        <taxon>Alphaproteobacteria</taxon>
        <taxon>Hyphomicrobiales</taxon>
        <taxon>Bartonellaceae</taxon>
        <taxon>Bartonella</taxon>
    </lineage>
</organism>
<keyword evidence="4" id="KW-0378">Hydrolase</keyword>
<evidence type="ECO:0000256" key="3">
    <source>
        <dbReference type="ARBA" id="ARBA00022670"/>
    </source>
</evidence>
<name>J0Z7I8_9HYPH</name>
<dbReference type="CDD" id="cd00433">
    <property type="entry name" value="Peptidase_M17"/>
    <property type="match status" value="1"/>
</dbReference>
<dbReference type="Gene3D" id="3.40.220.10">
    <property type="entry name" value="Leucine Aminopeptidase, subunit E, domain 1"/>
    <property type="match status" value="1"/>
</dbReference>
<evidence type="ECO:0000256" key="2">
    <source>
        <dbReference type="ARBA" id="ARBA00022438"/>
    </source>
</evidence>
<dbReference type="PROSITE" id="PS00631">
    <property type="entry name" value="CYTOSOL_AP"/>
    <property type="match status" value="1"/>
</dbReference>
<dbReference type="PANTHER" id="PTHR11963:SF20">
    <property type="entry name" value="PEPTIDASE B"/>
    <property type="match status" value="1"/>
</dbReference>
<dbReference type="RefSeq" id="WP_007347666.1">
    <property type="nucleotide sequence ID" value="NZ_CALY02000063.1"/>
</dbReference>
<dbReference type="Pfam" id="PF00883">
    <property type="entry name" value="Peptidase_M17"/>
    <property type="match status" value="1"/>
</dbReference>
<dbReference type="GO" id="GO:0006508">
    <property type="term" value="P:proteolysis"/>
    <property type="evidence" value="ECO:0007669"/>
    <property type="project" value="UniProtKB-KW"/>
</dbReference>
<evidence type="ECO:0000256" key="4">
    <source>
        <dbReference type="ARBA" id="ARBA00022801"/>
    </source>
</evidence>
<keyword evidence="8" id="KW-1185">Reference proteome</keyword>
<keyword evidence="2" id="KW-0031">Aminopeptidase</keyword>
<gene>
    <name evidence="7" type="ORF">MCY_01247</name>
</gene>
<protein>
    <recommendedName>
        <fullName evidence="6">Cytosol aminopeptidase domain-containing protein</fullName>
    </recommendedName>
</protein>
<dbReference type="Pfam" id="PF21337">
    <property type="entry name" value="Peptidase_M17_N_1"/>
    <property type="match status" value="1"/>
</dbReference>
<dbReference type="Proteomes" id="UP000001077">
    <property type="component" value="Unassembled WGS sequence"/>
</dbReference>
<dbReference type="EMBL" id="AILY01000040">
    <property type="protein sequence ID" value="EJF83663.1"/>
    <property type="molecule type" value="Genomic_DNA"/>
</dbReference>
<dbReference type="PATRIC" id="fig|1094556.3.peg.1572"/>
<dbReference type="InterPro" id="IPR043472">
    <property type="entry name" value="Macro_dom-like"/>
</dbReference>
<evidence type="ECO:0000259" key="6">
    <source>
        <dbReference type="PROSITE" id="PS00631"/>
    </source>
</evidence>
<dbReference type="PANTHER" id="PTHR11963">
    <property type="entry name" value="LEUCINE AMINOPEPTIDASE-RELATED"/>
    <property type="match status" value="1"/>
</dbReference>
<dbReference type="AlphaFoldDB" id="J0Z7I8"/>
<dbReference type="PRINTS" id="PR00481">
    <property type="entry name" value="LAMNOPPTDASE"/>
</dbReference>
<dbReference type="eggNOG" id="COG0260">
    <property type="taxonomic scope" value="Bacteria"/>
</dbReference>
<dbReference type="HOGENOM" id="CLU_013734_2_1_5"/>
<feature type="domain" description="Cytosol aminopeptidase" evidence="6">
    <location>
        <begin position="306"/>
        <end position="313"/>
    </location>
</feature>
<sequence>MQHYHIHFTSTRIDNSCPIILVNQRSLANLSLDASTTAWIKVNDFTGKAGQILFVPRKTGHLKKVLFGIGNGNDPFITGLISQKLPAGQWHLEGETSDEINTYLGLAFGSYQFNRYHQNSSFKSLSIHVNEAVDLNELQRIYEAVFFVRDLINIPANDMNPDTLEEEARQLGKIYGAHIQSICGDDLLTHNFPMIHAVGRAGNTAPRLIELLWGQEHHPKITLVGKGVTFDTGGLDIKSANNMLLMKKDMGGGANVLGLAKLIMDAKLPFRLRVLIPAVENAISANAYRPGDVLKSRKGLSVEVGNTDAEGRLVLADALAYGDEESPQFMLCMATLTGAARIALGPDLPAFYCNDSIWAQQISESSLAVSDPLWQMPLWKPYQEMLSSPIADLNNVTGNNFAGSITAALFLNYFVEKAEYFAHFDLYGWVPKEKPGYPSGGSAQTIRTLYNIFKKQSLTQNIHKDG</sequence>
<accession>J0Z7I8</accession>
<proteinExistence type="inferred from homology"/>
<dbReference type="InterPro" id="IPR011356">
    <property type="entry name" value="Leucine_aapep/pepB"/>
</dbReference>
<dbReference type="GO" id="GO:0030145">
    <property type="term" value="F:manganese ion binding"/>
    <property type="evidence" value="ECO:0007669"/>
    <property type="project" value="InterPro"/>
</dbReference>
<dbReference type="OrthoDB" id="9809354at2"/>
<evidence type="ECO:0000256" key="1">
    <source>
        <dbReference type="ARBA" id="ARBA00009528"/>
    </source>
</evidence>
<dbReference type="Gene3D" id="3.40.630.10">
    <property type="entry name" value="Zn peptidases"/>
    <property type="match status" value="1"/>
</dbReference>